<keyword evidence="5" id="KW-1185">Reference proteome</keyword>
<proteinExistence type="predicted"/>
<dbReference type="Pfam" id="PF12200">
    <property type="entry name" value="DUF3597"/>
    <property type="match status" value="1"/>
</dbReference>
<name>A0ABY7THY9_9SPHN</name>
<dbReference type="SUPFAM" id="SSF158634">
    <property type="entry name" value="RPA2825-like"/>
    <property type="match status" value="1"/>
</dbReference>
<evidence type="ECO:0000313" key="4">
    <source>
        <dbReference type="EMBL" id="WCT72673.1"/>
    </source>
</evidence>
<dbReference type="InterPro" id="IPR022016">
    <property type="entry name" value="DUF3597"/>
</dbReference>
<evidence type="ECO:0000256" key="2">
    <source>
        <dbReference type="SAM" id="SignalP"/>
    </source>
</evidence>
<sequence>MSIFGSIMSKIFNHASAPAPAAPTTPTTSPAPSAPVAVPAAQAPAAPAAPAAKVDVGAVLGEMAAMKGGGGNYKTSIVDLLHLLDLDSSLGARKELADELGVRAGADGTAEQNIALQKAVIAKLAENGGVVPDSLRD</sequence>
<reference evidence="4 5" key="1">
    <citation type="submission" date="2023-02" db="EMBL/GenBank/DDBJ databases">
        <title>Genome sequence of Sphingomonas naphthae.</title>
        <authorList>
            <person name="Kim S."/>
            <person name="Heo J."/>
            <person name="Kwon S.-W."/>
        </authorList>
    </citation>
    <scope>NUCLEOTIDE SEQUENCE [LARGE SCALE GENOMIC DNA]</scope>
    <source>
        <strain evidence="4 5">KACC 18716</strain>
    </source>
</reference>
<evidence type="ECO:0000313" key="5">
    <source>
        <dbReference type="Proteomes" id="UP001220395"/>
    </source>
</evidence>
<evidence type="ECO:0000259" key="3">
    <source>
        <dbReference type="Pfam" id="PF12200"/>
    </source>
</evidence>
<feature type="domain" description="DUF3597" evidence="3">
    <location>
        <begin position="3"/>
        <end position="132"/>
    </location>
</feature>
<dbReference type="Proteomes" id="UP001220395">
    <property type="component" value="Chromosome"/>
</dbReference>
<keyword evidence="2" id="KW-0732">Signal</keyword>
<protein>
    <submittedName>
        <fullName evidence="4">DUF3597 family protein</fullName>
    </submittedName>
</protein>
<feature type="chain" id="PRO_5047351945" evidence="2">
    <location>
        <begin position="22"/>
        <end position="137"/>
    </location>
</feature>
<dbReference type="RefSeq" id="WP_273686642.1">
    <property type="nucleotide sequence ID" value="NZ_CP117411.1"/>
</dbReference>
<gene>
    <name evidence="4" type="ORF">PQ455_13660</name>
</gene>
<feature type="region of interest" description="Disordered" evidence="1">
    <location>
        <begin position="17"/>
        <end position="42"/>
    </location>
</feature>
<organism evidence="4 5">
    <name type="scientific">Sphingomonas naphthae</name>
    <dbReference type="NCBI Taxonomy" id="1813468"/>
    <lineage>
        <taxon>Bacteria</taxon>
        <taxon>Pseudomonadati</taxon>
        <taxon>Pseudomonadota</taxon>
        <taxon>Alphaproteobacteria</taxon>
        <taxon>Sphingomonadales</taxon>
        <taxon>Sphingomonadaceae</taxon>
        <taxon>Sphingomonas</taxon>
    </lineage>
</organism>
<feature type="signal peptide" evidence="2">
    <location>
        <begin position="1"/>
        <end position="21"/>
    </location>
</feature>
<evidence type="ECO:0000256" key="1">
    <source>
        <dbReference type="SAM" id="MobiDB-lite"/>
    </source>
</evidence>
<dbReference type="EMBL" id="CP117411">
    <property type="protein sequence ID" value="WCT72673.1"/>
    <property type="molecule type" value="Genomic_DNA"/>
</dbReference>
<accession>A0ABY7THY9</accession>